<sequence>VRVYQTINAHSDYDLPYISPQYYFPWLLFGTLQHDYHHQHARMNYGSFLTI</sequence>
<reference evidence="1" key="1">
    <citation type="submission" date="2021-02" db="EMBL/GenBank/DDBJ databases">
        <authorList>
            <person name="Nowell W R."/>
        </authorList>
    </citation>
    <scope>NUCLEOTIDE SEQUENCE</scope>
</reference>
<accession>A0A820GZN8</accession>
<dbReference type="EMBL" id="CAJOBD010031706">
    <property type="protein sequence ID" value="CAF4286939.1"/>
    <property type="molecule type" value="Genomic_DNA"/>
</dbReference>
<evidence type="ECO:0000313" key="2">
    <source>
        <dbReference type="Proteomes" id="UP000663836"/>
    </source>
</evidence>
<gene>
    <name evidence="1" type="ORF">JBS370_LOCUS39942</name>
</gene>
<evidence type="ECO:0000313" key="1">
    <source>
        <dbReference type="EMBL" id="CAF4286939.1"/>
    </source>
</evidence>
<protein>
    <submittedName>
        <fullName evidence="1">Uncharacterized protein</fullName>
    </submittedName>
</protein>
<name>A0A820GZN8_9BILA</name>
<comment type="caution">
    <text evidence="1">The sequence shown here is derived from an EMBL/GenBank/DDBJ whole genome shotgun (WGS) entry which is preliminary data.</text>
</comment>
<organism evidence="1 2">
    <name type="scientific">Rotaria sordida</name>
    <dbReference type="NCBI Taxonomy" id="392033"/>
    <lineage>
        <taxon>Eukaryota</taxon>
        <taxon>Metazoa</taxon>
        <taxon>Spiralia</taxon>
        <taxon>Gnathifera</taxon>
        <taxon>Rotifera</taxon>
        <taxon>Eurotatoria</taxon>
        <taxon>Bdelloidea</taxon>
        <taxon>Philodinida</taxon>
        <taxon>Philodinidae</taxon>
        <taxon>Rotaria</taxon>
    </lineage>
</organism>
<proteinExistence type="predicted"/>
<dbReference type="Proteomes" id="UP000663836">
    <property type="component" value="Unassembled WGS sequence"/>
</dbReference>
<dbReference type="AlphaFoldDB" id="A0A820GZN8"/>
<feature type="non-terminal residue" evidence="1">
    <location>
        <position position="1"/>
    </location>
</feature>